<feature type="region of interest" description="Disordered" evidence="1">
    <location>
        <begin position="79"/>
        <end position="104"/>
    </location>
</feature>
<dbReference type="OrthoDB" id="10376086at2759"/>
<name>A0A368QFH5_SETIT</name>
<sequence length="104" mass="11098">MNIPTCSSTATPRVSRSKFSLLRKSVVALNISGSIRNSTLHQLGCPSRISLTFLAPGREDVCTGIFSSCRYGIMAEISTKNSSSSSSSSSNKNYLTCSSQDPII</sequence>
<dbReference type="AlphaFoldDB" id="A0A368QFH5"/>
<accession>A0A368QFH5</accession>
<proteinExistence type="predicted"/>
<protein>
    <submittedName>
        <fullName evidence="2">Uncharacterized protein</fullName>
    </submittedName>
</protein>
<reference evidence="2" key="2">
    <citation type="submission" date="2015-07" db="EMBL/GenBank/DDBJ databases">
        <authorList>
            <person name="Noorani M."/>
        </authorList>
    </citation>
    <scope>NUCLEOTIDE SEQUENCE</scope>
    <source>
        <strain evidence="2">Yugu1</strain>
    </source>
</reference>
<feature type="compositionally biased region" description="Polar residues" evidence="1">
    <location>
        <begin position="91"/>
        <end position="104"/>
    </location>
</feature>
<gene>
    <name evidence="2" type="ORF">SETIT_3G162100v2</name>
</gene>
<dbReference type="EMBL" id="CM003530">
    <property type="protein sequence ID" value="RCV16736.1"/>
    <property type="molecule type" value="Genomic_DNA"/>
</dbReference>
<organism evidence="2">
    <name type="scientific">Setaria italica</name>
    <name type="common">Foxtail millet</name>
    <name type="synonym">Panicum italicum</name>
    <dbReference type="NCBI Taxonomy" id="4555"/>
    <lineage>
        <taxon>Eukaryota</taxon>
        <taxon>Viridiplantae</taxon>
        <taxon>Streptophyta</taxon>
        <taxon>Embryophyta</taxon>
        <taxon>Tracheophyta</taxon>
        <taxon>Spermatophyta</taxon>
        <taxon>Magnoliopsida</taxon>
        <taxon>Liliopsida</taxon>
        <taxon>Poales</taxon>
        <taxon>Poaceae</taxon>
        <taxon>PACMAD clade</taxon>
        <taxon>Panicoideae</taxon>
        <taxon>Panicodae</taxon>
        <taxon>Paniceae</taxon>
        <taxon>Cenchrinae</taxon>
        <taxon>Setaria</taxon>
    </lineage>
</organism>
<evidence type="ECO:0000256" key="1">
    <source>
        <dbReference type="SAM" id="MobiDB-lite"/>
    </source>
</evidence>
<reference evidence="2" key="1">
    <citation type="journal article" date="2012" name="Nat. Biotechnol.">
        <title>Reference genome sequence of the model plant Setaria.</title>
        <authorList>
            <person name="Bennetzen J.L."/>
            <person name="Schmutz J."/>
            <person name="Wang H."/>
            <person name="Percifield R."/>
            <person name="Hawkins J."/>
            <person name="Pontaroli A.C."/>
            <person name="Estep M."/>
            <person name="Feng L."/>
            <person name="Vaughn J.N."/>
            <person name="Grimwood J."/>
            <person name="Jenkins J."/>
            <person name="Barry K."/>
            <person name="Lindquist E."/>
            <person name="Hellsten U."/>
            <person name="Deshpande S."/>
            <person name="Wang X."/>
            <person name="Wu X."/>
            <person name="Mitros T."/>
            <person name="Triplett J."/>
            <person name="Yang X."/>
            <person name="Ye C.Y."/>
            <person name="Mauro-Herrera M."/>
            <person name="Wang L."/>
            <person name="Li P."/>
            <person name="Sharma M."/>
            <person name="Sharma R."/>
            <person name="Ronald P.C."/>
            <person name="Panaud O."/>
            <person name="Kellogg E.A."/>
            <person name="Brutnell T.P."/>
            <person name="Doust A.N."/>
            <person name="Tuskan G.A."/>
            <person name="Rokhsar D."/>
            <person name="Devos K.M."/>
        </authorList>
    </citation>
    <scope>NUCLEOTIDE SEQUENCE [LARGE SCALE GENOMIC DNA]</scope>
    <source>
        <strain evidence="2">Yugu1</strain>
    </source>
</reference>
<evidence type="ECO:0000313" key="2">
    <source>
        <dbReference type="EMBL" id="RCV16736.1"/>
    </source>
</evidence>